<feature type="region of interest" description="Disordered" evidence="1">
    <location>
        <begin position="303"/>
        <end position="328"/>
    </location>
</feature>
<keyword evidence="3" id="KW-1185">Reference proteome</keyword>
<comment type="caution">
    <text evidence="2">The sequence shown here is derived from an EMBL/GenBank/DDBJ whole genome shotgun (WGS) entry which is preliminary data.</text>
</comment>
<evidence type="ECO:0000313" key="3">
    <source>
        <dbReference type="Proteomes" id="UP001175228"/>
    </source>
</evidence>
<evidence type="ECO:0000256" key="1">
    <source>
        <dbReference type="SAM" id="MobiDB-lite"/>
    </source>
</evidence>
<sequence>MRRHSFWNVDHLREVSWDVIASIKKLAYYGPRAFGEHPGFLEDCPPICFPSNIIPFYSVSEVICSIKHTPYRYIHDTLIRRLYQFHSWKATGETKAPYVPTLLFSPAGGPLVLDGQNTSRKSTDEIGVIPPGNAESLCPCLDLHMLASKPHLANLGWSMLLLLGDPLQVALFLQPSAGQYFRALFKLLSTDCGLTSFLGSETTELLTTGSGYKTRPCFTFTSEAVDRASKAKSEVQAVTAKHHGMCTYFPQSQRNLLHFDVDIYIDDSMLILHFATYVAVFSLSKSSAISNFSTAKVSLSRSNVEAGATNPRTSSTKFAPCQSGSVTG</sequence>
<protein>
    <submittedName>
        <fullName evidence="2">Uncharacterized protein</fullName>
    </submittedName>
</protein>
<reference evidence="2" key="1">
    <citation type="submission" date="2023-06" db="EMBL/GenBank/DDBJ databases">
        <authorList>
            <consortium name="Lawrence Berkeley National Laboratory"/>
            <person name="Ahrendt S."/>
            <person name="Sahu N."/>
            <person name="Indic B."/>
            <person name="Wong-Bajracharya J."/>
            <person name="Merenyi Z."/>
            <person name="Ke H.-M."/>
            <person name="Monk M."/>
            <person name="Kocsube S."/>
            <person name="Drula E."/>
            <person name="Lipzen A."/>
            <person name="Balint B."/>
            <person name="Henrissat B."/>
            <person name="Andreopoulos B."/>
            <person name="Martin F.M."/>
            <person name="Harder C.B."/>
            <person name="Rigling D."/>
            <person name="Ford K.L."/>
            <person name="Foster G.D."/>
            <person name="Pangilinan J."/>
            <person name="Papanicolaou A."/>
            <person name="Barry K."/>
            <person name="LaButti K."/>
            <person name="Viragh M."/>
            <person name="Koriabine M."/>
            <person name="Yan M."/>
            <person name="Riley R."/>
            <person name="Champramary S."/>
            <person name="Plett K.L."/>
            <person name="Tsai I.J."/>
            <person name="Slot J."/>
            <person name="Sipos G."/>
            <person name="Plett J."/>
            <person name="Nagy L.G."/>
            <person name="Grigoriev I.V."/>
        </authorList>
    </citation>
    <scope>NUCLEOTIDE SEQUENCE</scope>
    <source>
        <strain evidence="2">HWK02</strain>
    </source>
</reference>
<name>A0AA39Q1Y3_9AGAR</name>
<feature type="compositionally biased region" description="Polar residues" evidence="1">
    <location>
        <begin position="310"/>
        <end position="328"/>
    </location>
</feature>
<accession>A0AA39Q1Y3</accession>
<gene>
    <name evidence="2" type="ORF">EDD18DRAFT_1107336</name>
</gene>
<dbReference type="EMBL" id="JAUEPU010000021">
    <property type="protein sequence ID" value="KAK0494304.1"/>
    <property type="molecule type" value="Genomic_DNA"/>
</dbReference>
<proteinExistence type="predicted"/>
<dbReference type="Proteomes" id="UP001175228">
    <property type="component" value="Unassembled WGS sequence"/>
</dbReference>
<organism evidence="2 3">
    <name type="scientific">Armillaria luteobubalina</name>
    <dbReference type="NCBI Taxonomy" id="153913"/>
    <lineage>
        <taxon>Eukaryota</taxon>
        <taxon>Fungi</taxon>
        <taxon>Dikarya</taxon>
        <taxon>Basidiomycota</taxon>
        <taxon>Agaricomycotina</taxon>
        <taxon>Agaricomycetes</taxon>
        <taxon>Agaricomycetidae</taxon>
        <taxon>Agaricales</taxon>
        <taxon>Marasmiineae</taxon>
        <taxon>Physalacriaceae</taxon>
        <taxon>Armillaria</taxon>
    </lineage>
</organism>
<dbReference type="AlphaFoldDB" id="A0AA39Q1Y3"/>
<evidence type="ECO:0000313" key="2">
    <source>
        <dbReference type="EMBL" id="KAK0494304.1"/>
    </source>
</evidence>